<comment type="subcellular location">
    <subcellularLocation>
        <location evidence="1">Membrane</location>
        <topology evidence="1">Multi-pass membrane protein</topology>
    </subcellularLocation>
</comment>
<dbReference type="InterPro" id="IPR036259">
    <property type="entry name" value="MFS_trans_sf"/>
</dbReference>
<feature type="transmembrane region" description="Helical" evidence="8">
    <location>
        <begin position="108"/>
        <end position="126"/>
    </location>
</feature>
<dbReference type="NCBIfam" id="TIGR00879">
    <property type="entry name" value="SP"/>
    <property type="match status" value="1"/>
</dbReference>
<evidence type="ECO:0000313" key="11">
    <source>
        <dbReference type="Proteomes" id="UP001590950"/>
    </source>
</evidence>
<dbReference type="Pfam" id="PF00083">
    <property type="entry name" value="Sugar_tr"/>
    <property type="match status" value="1"/>
</dbReference>
<keyword evidence="11" id="KW-1185">Reference proteome</keyword>
<dbReference type="InterPro" id="IPR050814">
    <property type="entry name" value="Myo-inositol_Transporter"/>
</dbReference>
<feature type="transmembrane region" description="Helical" evidence="8">
    <location>
        <begin position="476"/>
        <end position="493"/>
    </location>
</feature>
<dbReference type="Proteomes" id="UP001590950">
    <property type="component" value="Unassembled WGS sequence"/>
</dbReference>
<keyword evidence="4 8" id="KW-0812">Transmembrane</keyword>
<dbReference type="InterPro" id="IPR005829">
    <property type="entry name" value="Sugar_transporter_CS"/>
</dbReference>
<evidence type="ECO:0000256" key="1">
    <source>
        <dbReference type="ARBA" id="ARBA00004141"/>
    </source>
</evidence>
<feature type="transmembrane region" description="Helical" evidence="8">
    <location>
        <begin position="383"/>
        <end position="405"/>
    </location>
</feature>
<feature type="transmembrane region" description="Helical" evidence="8">
    <location>
        <begin position="514"/>
        <end position="534"/>
    </location>
</feature>
<dbReference type="InterPro" id="IPR020846">
    <property type="entry name" value="MFS_dom"/>
</dbReference>
<evidence type="ECO:0000256" key="8">
    <source>
        <dbReference type="SAM" id="Phobius"/>
    </source>
</evidence>
<evidence type="ECO:0000313" key="10">
    <source>
        <dbReference type="EMBL" id="KAL2041858.1"/>
    </source>
</evidence>
<evidence type="ECO:0000256" key="2">
    <source>
        <dbReference type="ARBA" id="ARBA00010992"/>
    </source>
</evidence>
<reference evidence="10 11" key="1">
    <citation type="submission" date="2024-09" db="EMBL/GenBank/DDBJ databases">
        <title>Rethinking Asexuality: The Enigmatic Case of Functional Sexual Genes in Lepraria (Stereocaulaceae).</title>
        <authorList>
            <person name="Doellman M."/>
            <person name="Sun Y."/>
            <person name="Barcenas-Pena A."/>
            <person name="Lumbsch H.T."/>
            <person name="Grewe F."/>
        </authorList>
    </citation>
    <scope>NUCLEOTIDE SEQUENCE [LARGE SCALE GENOMIC DNA]</scope>
    <source>
        <strain evidence="10 11">Mercado 3170</strain>
    </source>
</reference>
<proteinExistence type="inferred from homology"/>
<feature type="transmembrane region" description="Helical" evidence="8">
    <location>
        <begin position="155"/>
        <end position="175"/>
    </location>
</feature>
<feature type="transmembrane region" description="Helical" evidence="8">
    <location>
        <begin position="546"/>
        <end position="565"/>
    </location>
</feature>
<dbReference type="SUPFAM" id="SSF103473">
    <property type="entry name" value="MFS general substrate transporter"/>
    <property type="match status" value="1"/>
</dbReference>
<feature type="transmembrane region" description="Helical" evidence="8">
    <location>
        <begin position="187"/>
        <end position="205"/>
    </location>
</feature>
<gene>
    <name evidence="10" type="ORF">N7G274_005643</name>
</gene>
<evidence type="ECO:0000256" key="7">
    <source>
        <dbReference type="RuleBase" id="RU003346"/>
    </source>
</evidence>
<keyword evidence="6 8" id="KW-0472">Membrane</keyword>
<dbReference type="PANTHER" id="PTHR48020:SF4">
    <property type="entry name" value="SYMPORT, PUTATIVE (AFU_ORTHOLOGUE AFUA_3G11790)-RELATED"/>
    <property type="match status" value="1"/>
</dbReference>
<feature type="transmembrane region" description="Helical" evidence="8">
    <location>
        <begin position="246"/>
        <end position="268"/>
    </location>
</feature>
<evidence type="ECO:0000256" key="4">
    <source>
        <dbReference type="ARBA" id="ARBA00022692"/>
    </source>
</evidence>
<evidence type="ECO:0000256" key="3">
    <source>
        <dbReference type="ARBA" id="ARBA00022448"/>
    </source>
</evidence>
<protein>
    <recommendedName>
        <fullName evidence="9">Major facilitator superfamily (MFS) profile domain-containing protein</fullName>
    </recommendedName>
</protein>
<name>A0ABR4AEN0_9LECA</name>
<evidence type="ECO:0000256" key="5">
    <source>
        <dbReference type="ARBA" id="ARBA00022989"/>
    </source>
</evidence>
<dbReference type="PANTHER" id="PTHR48020">
    <property type="entry name" value="PROTON MYO-INOSITOL COTRANSPORTER"/>
    <property type="match status" value="1"/>
</dbReference>
<feature type="transmembrane region" description="Helical" evidence="8">
    <location>
        <begin position="417"/>
        <end position="436"/>
    </location>
</feature>
<dbReference type="PROSITE" id="PS50850">
    <property type="entry name" value="MFS"/>
    <property type="match status" value="1"/>
</dbReference>
<dbReference type="Gene3D" id="1.20.1250.20">
    <property type="entry name" value="MFS general substrate transporter like domains"/>
    <property type="match status" value="1"/>
</dbReference>
<comment type="similarity">
    <text evidence="2 7">Belongs to the major facilitator superfamily. Sugar transporter (TC 2.A.1.1) family.</text>
</comment>
<feature type="domain" description="Major facilitator superfamily (MFS) profile" evidence="9">
    <location>
        <begin position="113"/>
        <end position="569"/>
    </location>
</feature>
<keyword evidence="3 7" id="KW-0813">Transport</keyword>
<dbReference type="InterPro" id="IPR003663">
    <property type="entry name" value="Sugar/inositol_transpt"/>
</dbReference>
<sequence length="621" mass="70130">MDGDKQSFGLTSRIYRSRSTEDGLAHVDLNRNVDAIIENPLGHLTPEQLLRDVRDFARSKNLESHLDLLKKGAQIAKDPRFYEAVPGITEDEKKALRDEDNHRFRQPMALYITIITCSVGAAVQGWDQTGSNAANLNWPADFGLKDTDKNSNDTWILGLVNAAPYFASAFVGCWLSHPLNHRFGRRGTIFFSAIFCLLSVIGSAFTQSWRQLFACRLLLGIGMGTKASTIPVFAAENSPASIRGGLVMGWQLWVAFGIFLGLCANLAMYQVGRIAWRLQLGSAFLPAVPLIIGIYMCPESPRWYIKKHRYQDAFNSLRRLRNVPLQAARDLYYIHAQVRLEEIMLGDGDIQKLDGKQHFTSRGRYFARFIQLFTIARVRRATLAAFVVMIAQQMCGINIIAFYSTTVFKQAGGSERTALFASWGFGLINFVFAWPAVKSIDTFGRRSLLLFTFPHMAWTLLAAGACFYIPEHNRAHLPIIALFIYLFAAFYSPGEGPVPFTYSAEAFPLFHREVGMSLSVATNLFWAGVLTVSFPSMTAKFGPTGAFGFFAGLNVMAFIMIFLVVPETKQRTLEELDYIFAVPTHRHMQYQVTEVLPYMFKRYILRKRIELRPLYKFQGSY</sequence>
<dbReference type="PRINTS" id="PR00171">
    <property type="entry name" value="SUGRTRNSPORT"/>
</dbReference>
<comment type="caution">
    <text evidence="10">The sequence shown here is derived from an EMBL/GenBank/DDBJ whole genome shotgun (WGS) entry which is preliminary data.</text>
</comment>
<dbReference type="EMBL" id="JBEFKJ010000016">
    <property type="protein sequence ID" value="KAL2041858.1"/>
    <property type="molecule type" value="Genomic_DNA"/>
</dbReference>
<dbReference type="InterPro" id="IPR005828">
    <property type="entry name" value="MFS_sugar_transport-like"/>
</dbReference>
<accession>A0ABR4AEN0</accession>
<organism evidence="10 11">
    <name type="scientific">Stereocaulon virgatum</name>
    <dbReference type="NCBI Taxonomy" id="373712"/>
    <lineage>
        <taxon>Eukaryota</taxon>
        <taxon>Fungi</taxon>
        <taxon>Dikarya</taxon>
        <taxon>Ascomycota</taxon>
        <taxon>Pezizomycotina</taxon>
        <taxon>Lecanoromycetes</taxon>
        <taxon>OSLEUM clade</taxon>
        <taxon>Lecanoromycetidae</taxon>
        <taxon>Lecanorales</taxon>
        <taxon>Lecanorineae</taxon>
        <taxon>Stereocaulaceae</taxon>
        <taxon>Stereocaulon</taxon>
    </lineage>
</organism>
<keyword evidence="5 8" id="KW-1133">Transmembrane helix</keyword>
<feature type="transmembrane region" description="Helical" evidence="8">
    <location>
        <begin position="448"/>
        <end position="470"/>
    </location>
</feature>
<evidence type="ECO:0000259" key="9">
    <source>
        <dbReference type="PROSITE" id="PS50850"/>
    </source>
</evidence>
<evidence type="ECO:0000256" key="6">
    <source>
        <dbReference type="ARBA" id="ARBA00023136"/>
    </source>
</evidence>
<dbReference type="PROSITE" id="PS00217">
    <property type="entry name" value="SUGAR_TRANSPORT_2"/>
    <property type="match status" value="1"/>
</dbReference>